<accession>A0A5E8C0G2</accession>
<dbReference type="GO" id="GO:0009099">
    <property type="term" value="P:L-valine biosynthetic process"/>
    <property type="evidence" value="ECO:0007669"/>
    <property type="project" value="TreeGrafter"/>
</dbReference>
<dbReference type="GO" id="GO:0004084">
    <property type="term" value="F:branched-chain-amino-acid transaminase activity"/>
    <property type="evidence" value="ECO:0007669"/>
    <property type="project" value="InterPro"/>
</dbReference>
<evidence type="ECO:0000256" key="3">
    <source>
        <dbReference type="ARBA" id="ARBA00022576"/>
    </source>
</evidence>
<gene>
    <name evidence="7" type="ORF">SAPINGB_P004149</name>
</gene>
<dbReference type="InterPro" id="IPR036038">
    <property type="entry name" value="Aminotransferase-like"/>
</dbReference>
<dbReference type="EMBL" id="CABVLU010000003">
    <property type="protein sequence ID" value="VVT54585.1"/>
    <property type="molecule type" value="Genomic_DNA"/>
</dbReference>
<evidence type="ECO:0000256" key="2">
    <source>
        <dbReference type="ARBA" id="ARBA00009320"/>
    </source>
</evidence>
<evidence type="ECO:0000256" key="4">
    <source>
        <dbReference type="ARBA" id="ARBA00022679"/>
    </source>
</evidence>
<dbReference type="SUPFAM" id="SSF56752">
    <property type="entry name" value="D-aminoacid aminotransferase-like PLP-dependent enzymes"/>
    <property type="match status" value="1"/>
</dbReference>
<dbReference type="Gene3D" id="3.30.470.10">
    <property type="match status" value="1"/>
</dbReference>
<evidence type="ECO:0000256" key="6">
    <source>
        <dbReference type="PIRSR" id="PIRSR006468-1"/>
    </source>
</evidence>
<feature type="modified residue" description="N6-(pyridoxal phosphate)lysine" evidence="6">
    <location>
        <position position="196"/>
    </location>
</feature>
<dbReference type="Gene3D" id="3.20.10.10">
    <property type="entry name" value="D-amino Acid Aminotransferase, subunit A, domain 2"/>
    <property type="match status" value="1"/>
</dbReference>
<keyword evidence="8" id="KW-1185">Reference proteome</keyword>
<evidence type="ECO:0000313" key="8">
    <source>
        <dbReference type="Proteomes" id="UP000398389"/>
    </source>
</evidence>
<dbReference type="RefSeq" id="XP_031854755.1">
    <property type="nucleotide sequence ID" value="XM_031998864.1"/>
</dbReference>
<dbReference type="GO" id="GO:0005739">
    <property type="term" value="C:mitochondrion"/>
    <property type="evidence" value="ECO:0007669"/>
    <property type="project" value="TreeGrafter"/>
</dbReference>
<evidence type="ECO:0000256" key="1">
    <source>
        <dbReference type="ARBA" id="ARBA00001933"/>
    </source>
</evidence>
<dbReference type="InterPro" id="IPR043132">
    <property type="entry name" value="BCAT-like_C"/>
</dbReference>
<evidence type="ECO:0000256" key="5">
    <source>
        <dbReference type="ARBA" id="ARBA00022898"/>
    </source>
</evidence>
<reference evidence="7 8" key="1">
    <citation type="submission" date="2019-09" db="EMBL/GenBank/DDBJ databases">
        <authorList>
            <person name="Brejova B."/>
        </authorList>
    </citation>
    <scope>NUCLEOTIDE SEQUENCE [LARGE SCALE GENOMIC DNA]</scope>
</reference>
<sequence>MSSSSFQFKDTIITKTSAPKSSEGLPPYSNTDHMVEIDWTVADGWTAPRIVPYAPLALDPTASCLHYATQCFEGLKAFRSQDGKSLRLLRPELNLARLNVSAERASLPTFDADELLKVLVKLLSIDGHFVQPGSFVYIRPYLIGTMTGLGVCAPTSVKLGIVMVLMPSWSDKPLRLYSSNPKDAVRAWPGGFGSSKLGANYGPTLREHSIAQKDGYDQVLWLFGEEERLVTEAGASNFVAVWKNAKSGAVEVVTCSLETNLILPGINRRSAIEYLRAENKTVLETKFSIDDLDKAAEEGRLLEAFAIGTAFFVAPVKEIRTPEGKSVSVPLPSLEDGSIALELRKHFSGLMYDNYTEAHPWVVVIPKDN</sequence>
<keyword evidence="5" id="KW-0663">Pyridoxal phosphate</keyword>
<keyword evidence="4" id="KW-0808">Transferase</keyword>
<evidence type="ECO:0000313" key="7">
    <source>
        <dbReference type="EMBL" id="VVT54585.1"/>
    </source>
</evidence>
<organism evidence="7 8">
    <name type="scientific">Magnusiomyces paraingens</name>
    <dbReference type="NCBI Taxonomy" id="2606893"/>
    <lineage>
        <taxon>Eukaryota</taxon>
        <taxon>Fungi</taxon>
        <taxon>Dikarya</taxon>
        <taxon>Ascomycota</taxon>
        <taxon>Saccharomycotina</taxon>
        <taxon>Dipodascomycetes</taxon>
        <taxon>Dipodascales</taxon>
        <taxon>Dipodascaceae</taxon>
        <taxon>Magnusiomyces</taxon>
    </lineage>
</organism>
<dbReference type="InterPro" id="IPR005786">
    <property type="entry name" value="B_amino_transII"/>
</dbReference>
<name>A0A5E8C0G2_9ASCO</name>
<dbReference type="InterPro" id="IPR043131">
    <property type="entry name" value="BCAT-like_N"/>
</dbReference>
<keyword evidence="3" id="KW-0032">Aminotransferase</keyword>
<dbReference type="Pfam" id="PF01063">
    <property type="entry name" value="Aminotran_4"/>
    <property type="match status" value="1"/>
</dbReference>
<dbReference type="AlphaFoldDB" id="A0A5E8C0G2"/>
<dbReference type="PANTHER" id="PTHR11825:SF69">
    <property type="entry name" value="BRANCHED-CHAIN-AMINO-ACID AMINOTRANSFERASE"/>
    <property type="match status" value="1"/>
</dbReference>
<dbReference type="PIRSF" id="PIRSF006468">
    <property type="entry name" value="BCAT1"/>
    <property type="match status" value="1"/>
</dbReference>
<dbReference type="GeneID" id="43582964"/>
<dbReference type="PANTHER" id="PTHR11825">
    <property type="entry name" value="SUBGROUP IIII AMINOTRANSFERASE"/>
    <property type="match status" value="1"/>
</dbReference>
<protein>
    <recommendedName>
        <fullName evidence="9">Branched-chain-amino-acid transaminase</fullName>
    </recommendedName>
</protein>
<dbReference type="InterPro" id="IPR001544">
    <property type="entry name" value="Aminotrans_IV"/>
</dbReference>
<proteinExistence type="inferred from homology"/>
<dbReference type="OrthoDB" id="1732691at2759"/>
<comment type="cofactor">
    <cofactor evidence="1">
        <name>pyridoxal 5'-phosphate</name>
        <dbReference type="ChEBI" id="CHEBI:597326"/>
    </cofactor>
</comment>
<comment type="similarity">
    <text evidence="2">Belongs to the class-IV pyridoxal-phosphate-dependent aminotransferase family.</text>
</comment>
<dbReference type="GO" id="GO:0009098">
    <property type="term" value="P:L-leucine biosynthetic process"/>
    <property type="evidence" value="ECO:0007669"/>
    <property type="project" value="TreeGrafter"/>
</dbReference>
<dbReference type="Proteomes" id="UP000398389">
    <property type="component" value="Unassembled WGS sequence"/>
</dbReference>
<evidence type="ECO:0008006" key="9">
    <source>
        <dbReference type="Google" id="ProtNLM"/>
    </source>
</evidence>